<evidence type="ECO:0000259" key="3">
    <source>
        <dbReference type="SMART" id="SM01266"/>
    </source>
</evidence>
<gene>
    <name evidence="4" type="ORF">SAMN04487965_0688</name>
</gene>
<dbReference type="InterPro" id="IPR024688">
    <property type="entry name" value="Mac_dom"/>
</dbReference>
<feature type="domain" description="Maltose/galactoside acetyltransferase" evidence="3">
    <location>
        <begin position="6"/>
        <end position="60"/>
    </location>
</feature>
<reference evidence="5" key="1">
    <citation type="submission" date="2016-11" db="EMBL/GenBank/DDBJ databases">
        <authorList>
            <person name="Varghese N."/>
            <person name="Submissions S."/>
        </authorList>
    </citation>
    <scope>NUCLEOTIDE SEQUENCE [LARGE SCALE GENOMIC DNA]</scope>
    <source>
        <strain evidence="5">CGMCC 1.7063</strain>
    </source>
</reference>
<dbReference type="Pfam" id="PF12464">
    <property type="entry name" value="Mac"/>
    <property type="match status" value="1"/>
</dbReference>
<dbReference type="InterPro" id="IPR051159">
    <property type="entry name" value="Hexapeptide_acetyltransf"/>
</dbReference>
<dbReference type="InterPro" id="IPR001451">
    <property type="entry name" value="Hexapep"/>
</dbReference>
<dbReference type="PANTHER" id="PTHR23416">
    <property type="entry name" value="SIALIC ACID SYNTHASE-RELATED"/>
    <property type="match status" value="1"/>
</dbReference>
<dbReference type="PANTHER" id="PTHR23416:SF23">
    <property type="entry name" value="ACETYLTRANSFERASE C18B11.09C-RELATED"/>
    <property type="match status" value="1"/>
</dbReference>
<keyword evidence="2 4" id="KW-0808">Transferase</keyword>
<keyword evidence="5" id="KW-1185">Reference proteome</keyword>
<comment type="similarity">
    <text evidence="1">Belongs to the transferase hexapeptide repeat family.</text>
</comment>
<sequence length="186" mass="20064">MADSEKAKMLRGDLYNAADTALAQDRLRARQLCHEYNLSAPGARLERESLLQRLLGTKPESCTIEPMFRCDYGYNIHLGDNFYANFDLIILDVCEVRIGANCLCGPRVSILTATHPTDPDVRRGGLELGRPISIGDNVWISAGAIINPGVTIGDDAIIGSGAVVTRNIAAGSTVGGVPAREIRRLD</sequence>
<dbReference type="Pfam" id="PF00132">
    <property type="entry name" value="Hexapep"/>
    <property type="match status" value="1"/>
</dbReference>
<dbReference type="CDD" id="cd03357">
    <property type="entry name" value="LbH_MAT_GAT"/>
    <property type="match status" value="1"/>
</dbReference>
<organism evidence="4 5">
    <name type="scientific">Microbulbifer donghaiensis</name>
    <dbReference type="NCBI Taxonomy" id="494016"/>
    <lineage>
        <taxon>Bacteria</taxon>
        <taxon>Pseudomonadati</taxon>
        <taxon>Pseudomonadota</taxon>
        <taxon>Gammaproteobacteria</taxon>
        <taxon>Cellvibrionales</taxon>
        <taxon>Microbulbiferaceae</taxon>
        <taxon>Microbulbifer</taxon>
    </lineage>
</organism>
<evidence type="ECO:0000313" key="4">
    <source>
        <dbReference type="EMBL" id="SHE80417.1"/>
    </source>
</evidence>
<dbReference type="STRING" id="494016.SAMN04487965_0688"/>
<dbReference type="InterPro" id="IPR011004">
    <property type="entry name" value="Trimer_LpxA-like_sf"/>
</dbReference>
<accession>A0A1M4WGW1</accession>
<dbReference type="RefSeq" id="WP_268778194.1">
    <property type="nucleotide sequence ID" value="NZ_FQVA01000001.1"/>
</dbReference>
<dbReference type="GO" id="GO:0016413">
    <property type="term" value="F:O-acetyltransferase activity"/>
    <property type="evidence" value="ECO:0007669"/>
    <property type="project" value="UniProtKB-ARBA"/>
</dbReference>
<dbReference type="FunFam" id="2.160.10.10:FF:000008">
    <property type="entry name" value="Maltose O-acetyltransferase"/>
    <property type="match status" value="1"/>
</dbReference>
<dbReference type="AlphaFoldDB" id="A0A1M4WGW1"/>
<dbReference type="Gene3D" id="2.160.10.10">
    <property type="entry name" value="Hexapeptide repeat proteins"/>
    <property type="match status" value="1"/>
</dbReference>
<evidence type="ECO:0000256" key="1">
    <source>
        <dbReference type="ARBA" id="ARBA00007274"/>
    </source>
</evidence>
<evidence type="ECO:0000256" key="2">
    <source>
        <dbReference type="ARBA" id="ARBA00022679"/>
    </source>
</evidence>
<dbReference type="GO" id="GO:0005829">
    <property type="term" value="C:cytosol"/>
    <property type="evidence" value="ECO:0007669"/>
    <property type="project" value="TreeGrafter"/>
</dbReference>
<dbReference type="Proteomes" id="UP000184170">
    <property type="component" value="Unassembled WGS sequence"/>
</dbReference>
<protein>
    <submittedName>
        <fullName evidence="4">Maltose O-acetyltransferase</fullName>
    </submittedName>
</protein>
<dbReference type="SUPFAM" id="SSF51161">
    <property type="entry name" value="Trimeric LpxA-like enzymes"/>
    <property type="match status" value="1"/>
</dbReference>
<dbReference type="EMBL" id="FQVA01000001">
    <property type="protein sequence ID" value="SHE80417.1"/>
    <property type="molecule type" value="Genomic_DNA"/>
</dbReference>
<evidence type="ECO:0000313" key="5">
    <source>
        <dbReference type="Proteomes" id="UP000184170"/>
    </source>
</evidence>
<proteinExistence type="inferred from homology"/>
<name>A0A1M4WGW1_9GAMM</name>
<dbReference type="SMART" id="SM01266">
    <property type="entry name" value="Mac"/>
    <property type="match status" value="1"/>
</dbReference>